<sequence>MNAIKIAALALIVAGVLGLVYGGFSYTKESHEAKLGPLTFSIQDKEKVNVPVWASVAAIAAGAALLLFSGKK</sequence>
<dbReference type="EMBL" id="CP041730">
    <property type="protein sequence ID" value="QDQ26195.1"/>
    <property type="molecule type" value="Genomic_DNA"/>
</dbReference>
<keyword evidence="1" id="KW-0472">Membrane</keyword>
<evidence type="ECO:0000256" key="1">
    <source>
        <dbReference type="SAM" id="Phobius"/>
    </source>
</evidence>
<gene>
    <name evidence="2" type="ORF">FNU76_07395</name>
</gene>
<reference evidence="3" key="1">
    <citation type="submission" date="2019-07" db="EMBL/GenBank/DDBJ databases">
        <title>Chitinimonas sp. nov., isolated from Ny-Alesund, arctica soil.</title>
        <authorList>
            <person name="Xu Q."/>
            <person name="Peng F."/>
        </authorList>
    </citation>
    <scope>NUCLEOTIDE SEQUENCE [LARGE SCALE GENOMIC DNA]</scope>
    <source>
        <strain evidence="3">R3-44</strain>
    </source>
</reference>
<keyword evidence="3" id="KW-1185">Reference proteome</keyword>
<name>A0A516SDF6_9NEIS</name>
<dbReference type="AlphaFoldDB" id="A0A516SDF6"/>
<proteinExistence type="predicted"/>
<organism evidence="2 3">
    <name type="scientific">Chitinimonas arctica</name>
    <dbReference type="NCBI Taxonomy" id="2594795"/>
    <lineage>
        <taxon>Bacteria</taxon>
        <taxon>Pseudomonadati</taxon>
        <taxon>Pseudomonadota</taxon>
        <taxon>Betaproteobacteria</taxon>
        <taxon>Neisseriales</taxon>
        <taxon>Chitinibacteraceae</taxon>
        <taxon>Chitinimonas</taxon>
    </lineage>
</organism>
<dbReference type="Proteomes" id="UP000317550">
    <property type="component" value="Chromosome"/>
</dbReference>
<evidence type="ECO:0008006" key="4">
    <source>
        <dbReference type="Google" id="ProtNLM"/>
    </source>
</evidence>
<dbReference type="OrthoDB" id="5773092at2"/>
<accession>A0A516SDF6</accession>
<keyword evidence="1" id="KW-1133">Transmembrane helix</keyword>
<protein>
    <recommendedName>
        <fullName evidence="4">DUF3185 domain-containing protein</fullName>
    </recommendedName>
</protein>
<evidence type="ECO:0000313" key="2">
    <source>
        <dbReference type="EMBL" id="QDQ26195.1"/>
    </source>
</evidence>
<feature type="transmembrane region" description="Helical" evidence="1">
    <location>
        <begin position="50"/>
        <end position="68"/>
    </location>
</feature>
<dbReference type="RefSeq" id="WP_144277594.1">
    <property type="nucleotide sequence ID" value="NZ_CP041730.1"/>
</dbReference>
<evidence type="ECO:0000313" key="3">
    <source>
        <dbReference type="Proteomes" id="UP000317550"/>
    </source>
</evidence>
<keyword evidence="1" id="KW-0812">Transmembrane</keyword>
<dbReference type="KEGG" id="cari:FNU76_07395"/>